<gene>
    <name evidence="2" type="ORF">JIN78_15185</name>
</gene>
<feature type="signal peptide" evidence="1">
    <location>
        <begin position="1"/>
        <end position="19"/>
    </location>
</feature>
<keyword evidence="1" id="KW-0732">Signal</keyword>
<sequence length="200" mass="20506">MKTFLTLAAFAGLAPAASAAIIWSGLQNIDIPAGLDGVSLDPFTGASQTTPDDDFTSTDVNFFLGGAGLRTSGDFLPARTGTEATSPVRNLLPGTSVDLSLTFGPDGVGASGGPGMEHLGDSAGQFASGEQGYLGFQLRNEGDTHFGWMRVTLTANGVGTIHEWAVADVADDPISVGAIPEPSSLLLTLLGATALLRRKR</sequence>
<protein>
    <submittedName>
        <fullName evidence="2">PEP-CTERM sorting domain-containing protein</fullName>
    </submittedName>
</protein>
<dbReference type="AlphaFoldDB" id="A0A934VNK7"/>
<comment type="caution">
    <text evidence="2">The sequence shown here is derived from an EMBL/GenBank/DDBJ whole genome shotgun (WGS) entry which is preliminary data.</text>
</comment>
<evidence type="ECO:0000313" key="3">
    <source>
        <dbReference type="Proteomes" id="UP000604083"/>
    </source>
</evidence>
<feature type="chain" id="PRO_5037941414" evidence="1">
    <location>
        <begin position="20"/>
        <end position="200"/>
    </location>
</feature>
<accession>A0A934VNK7</accession>
<evidence type="ECO:0000313" key="2">
    <source>
        <dbReference type="EMBL" id="MBK1835412.1"/>
    </source>
</evidence>
<dbReference type="InterPro" id="IPR013424">
    <property type="entry name" value="Ice-binding_C"/>
</dbReference>
<dbReference type="EMBL" id="JAENIO010000052">
    <property type="protein sequence ID" value="MBK1835412.1"/>
    <property type="molecule type" value="Genomic_DNA"/>
</dbReference>
<dbReference type="Proteomes" id="UP000604083">
    <property type="component" value="Unassembled WGS sequence"/>
</dbReference>
<keyword evidence="3" id="KW-1185">Reference proteome</keyword>
<proteinExistence type="predicted"/>
<reference evidence="2" key="1">
    <citation type="submission" date="2021-01" db="EMBL/GenBank/DDBJ databases">
        <title>Modified the classification status of verrucomicrobia.</title>
        <authorList>
            <person name="Feng X."/>
        </authorList>
    </citation>
    <scope>NUCLEOTIDE SEQUENCE</scope>
    <source>
        <strain evidence="2">KCTC 12986</strain>
    </source>
</reference>
<dbReference type="NCBIfam" id="TIGR02595">
    <property type="entry name" value="PEP_CTERM"/>
    <property type="match status" value="1"/>
</dbReference>
<organism evidence="2 3">
    <name type="scientific">Roseibacillus ishigakijimensis</name>
    <dbReference type="NCBI Taxonomy" id="454146"/>
    <lineage>
        <taxon>Bacteria</taxon>
        <taxon>Pseudomonadati</taxon>
        <taxon>Verrucomicrobiota</taxon>
        <taxon>Verrucomicrobiia</taxon>
        <taxon>Verrucomicrobiales</taxon>
        <taxon>Verrucomicrobiaceae</taxon>
        <taxon>Roseibacillus</taxon>
    </lineage>
</organism>
<evidence type="ECO:0000256" key="1">
    <source>
        <dbReference type="SAM" id="SignalP"/>
    </source>
</evidence>
<dbReference type="RefSeq" id="WP_200392847.1">
    <property type="nucleotide sequence ID" value="NZ_JAENIO010000052.1"/>
</dbReference>
<name>A0A934VNK7_9BACT</name>